<evidence type="ECO:0000259" key="2">
    <source>
        <dbReference type="Pfam" id="PF00651"/>
    </source>
</evidence>
<name>A0A1M2VIQ9_TRAPU</name>
<evidence type="ECO:0000313" key="4">
    <source>
        <dbReference type="Proteomes" id="UP000184267"/>
    </source>
</evidence>
<protein>
    <recommendedName>
        <fullName evidence="2">BTB domain-containing protein</fullName>
    </recommendedName>
</protein>
<dbReference type="EMBL" id="MNAD01001172">
    <property type="protein sequence ID" value="OJT07485.1"/>
    <property type="molecule type" value="Genomic_DNA"/>
</dbReference>
<dbReference type="STRING" id="154538.A0A1M2VIQ9"/>
<reference evidence="3 4" key="1">
    <citation type="submission" date="2016-10" db="EMBL/GenBank/DDBJ databases">
        <title>Genome sequence of the basidiomycete white-rot fungus Trametes pubescens.</title>
        <authorList>
            <person name="Makela M.R."/>
            <person name="Granchi Z."/>
            <person name="Peng M."/>
            <person name="De Vries R.P."/>
            <person name="Grigoriev I."/>
            <person name="Riley R."/>
            <person name="Hilden K."/>
        </authorList>
    </citation>
    <scope>NUCLEOTIDE SEQUENCE [LARGE SCALE GENOMIC DNA]</scope>
    <source>
        <strain evidence="3 4">FBCC735</strain>
    </source>
</reference>
<organism evidence="3 4">
    <name type="scientific">Trametes pubescens</name>
    <name type="common">White-rot fungus</name>
    <dbReference type="NCBI Taxonomy" id="154538"/>
    <lineage>
        <taxon>Eukaryota</taxon>
        <taxon>Fungi</taxon>
        <taxon>Dikarya</taxon>
        <taxon>Basidiomycota</taxon>
        <taxon>Agaricomycotina</taxon>
        <taxon>Agaricomycetes</taxon>
        <taxon>Polyporales</taxon>
        <taxon>Polyporaceae</taxon>
        <taxon>Trametes</taxon>
    </lineage>
</organism>
<dbReference type="OMA" id="GEWEYLM"/>
<dbReference type="CDD" id="cd18186">
    <property type="entry name" value="BTB_POZ_ZBTB_KLHL-like"/>
    <property type="match status" value="1"/>
</dbReference>
<sequence>MAGLVGSPPSASHSLLGDDGYTTRPDSPVTDEVAHDDQFYSDHVVFLVSVLVPFIDRSGSPKYPTRSYKVANRLFKVPKRAFVEGSTVFRDMFAFPAGAAGAEGQADDTPVRLESVKKNEFRALLLAMFKPLYHTSTEGTLGDLGTEEWGFVLELAMEKLDAYLPLGDPARWHCLARQYEVGKWLFPSLHALARRTKALQLEEVELLGAGTVVKMAEVRESFLGYDGGPTQRRNIFVSRSTADFSAEIKRLFSDELERAGVVSVEAHLFKVPKYKFVEGSPVFRDMFTLPEGTAPAEGQADDTPVRLEGVKQDEFRALLQVMLRPSYSASVELSMEEWLLVLKLTTMWQFHSLRRVALDKLKLYLPHLNEDPVRWLCLARHYDVEEWLLPSLRALARRRQAIQLEEVELLGVETVVKMAEVRESFRGCTGEGDVHRVRSRHHAQFSTEIKRLSGEELKRAKTSNDVIR</sequence>
<evidence type="ECO:0000313" key="3">
    <source>
        <dbReference type="EMBL" id="OJT07485.1"/>
    </source>
</evidence>
<accession>A0A1M2VIQ9</accession>
<dbReference type="Proteomes" id="UP000184267">
    <property type="component" value="Unassembled WGS sequence"/>
</dbReference>
<dbReference type="AlphaFoldDB" id="A0A1M2VIQ9"/>
<dbReference type="InterPro" id="IPR000210">
    <property type="entry name" value="BTB/POZ_dom"/>
</dbReference>
<comment type="caution">
    <text evidence="3">The sequence shown here is derived from an EMBL/GenBank/DDBJ whole genome shotgun (WGS) entry which is preliminary data.</text>
</comment>
<dbReference type="Gene3D" id="3.30.710.10">
    <property type="entry name" value="Potassium Channel Kv1.1, Chain A"/>
    <property type="match status" value="1"/>
</dbReference>
<dbReference type="Pfam" id="PF00651">
    <property type="entry name" value="BTB"/>
    <property type="match status" value="1"/>
</dbReference>
<proteinExistence type="predicted"/>
<keyword evidence="4" id="KW-1185">Reference proteome</keyword>
<dbReference type="OrthoDB" id="3199068at2759"/>
<feature type="region of interest" description="Disordered" evidence="1">
    <location>
        <begin position="1"/>
        <end position="29"/>
    </location>
</feature>
<feature type="domain" description="BTB" evidence="2">
    <location>
        <begin position="262"/>
        <end position="361"/>
    </location>
</feature>
<evidence type="ECO:0000256" key="1">
    <source>
        <dbReference type="SAM" id="MobiDB-lite"/>
    </source>
</evidence>
<dbReference type="SUPFAM" id="SSF54695">
    <property type="entry name" value="POZ domain"/>
    <property type="match status" value="1"/>
</dbReference>
<gene>
    <name evidence="3" type="ORF">TRAPUB_1670</name>
</gene>
<dbReference type="InterPro" id="IPR011333">
    <property type="entry name" value="SKP1/BTB/POZ_sf"/>
</dbReference>